<evidence type="ECO:0000256" key="2">
    <source>
        <dbReference type="ARBA" id="ARBA00022491"/>
    </source>
</evidence>
<protein>
    <recommendedName>
        <fullName evidence="6">Transcription repressor</fullName>
    </recommendedName>
    <alternativeName>
        <fullName evidence="6">Ovate family protein</fullName>
    </alternativeName>
</protein>
<accession>A0ABR2TTU3</accession>
<dbReference type="InterPro" id="IPR038933">
    <property type="entry name" value="Ovate"/>
</dbReference>
<dbReference type="NCBIfam" id="TIGR01568">
    <property type="entry name" value="A_thal_3678"/>
    <property type="match status" value="1"/>
</dbReference>
<organism evidence="9 10">
    <name type="scientific">Hibiscus sabdariffa</name>
    <name type="common">roselle</name>
    <dbReference type="NCBI Taxonomy" id="183260"/>
    <lineage>
        <taxon>Eukaryota</taxon>
        <taxon>Viridiplantae</taxon>
        <taxon>Streptophyta</taxon>
        <taxon>Embryophyta</taxon>
        <taxon>Tracheophyta</taxon>
        <taxon>Spermatophyta</taxon>
        <taxon>Magnoliopsida</taxon>
        <taxon>eudicotyledons</taxon>
        <taxon>Gunneridae</taxon>
        <taxon>Pentapetalae</taxon>
        <taxon>rosids</taxon>
        <taxon>malvids</taxon>
        <taxon>Malvales</taxon>
        <taxon>Malvaceae</taxon>
        <taxon>Malvoideae</taxon>
        <taxon>Hibiscus</taxon>
    </lineage>
</organism>
<comment type="subcellular location">
    <subcellularLocation>
        <location evidence="1 6">Nucleus</location>
    </subcellularLocation>
</comment>
<keyword evidence="5 6" id="KW-0539">Nucleus</keyword>
<dbReference type="PANTHER" id="PTHR33057:SF21">
    <property type="entry name" value="TRANSCRIPTION REPRESSOR"/>
    <property type="match status" value="1"/>
</dbReference>
<dbReference type="EMBL" id="JBBPBN010000004">
    <property type="protein sequence ID" value="KAK9040916.1"/>
    <property type="molecule type" value="Genomic_DNA"/>
</dbReference>
<proteinExistence type="predicted"/>
<evidence type="ECO:0000256" key="5">
    <source>
        <dbReference type="ARBA" id="ARBA00023242"/>
    </source>
</evidence>
<feature type="domain" description="OVATE" evidence="8">
    <location>
        <begin position="169"/>
        <end position="232"/>
    </location>
</feature>
<evidence type="ECO:0000313" key="10">
    <source>
        <dbReference type="Proteomes" id="UP001396334"/>
    </source>
</evidence>
<dbReference type="InterPro" id="IPR006458">
    <property type="entry name" value="Ovate_C"/>
</dbReference>
<evidence type="ECO:0000256" key="3">
    <source>
        <dbReference type="ARBA" id="ARBA00023015"/>
    </source>
</evidence>
<feature type="compositionally biased region" description="Acidic residues" evidence="7">
    <location>
        <begin position="78"/>
        <end position="88"/>
    </location>
</feature>
<evidence type="ECO:0000256" key="1">
    <source>
        <dbReference type="ARBA" id="ARBA00004123"/>
    </source>
</evidence>
<evidence type="ECO:0000259" key="8">
    <source>
        <dbReference type="PROSITE" id="PS51754"/>
    </source>
</evidence>
<dbReference type="PROSITE" id="PS51754">
    <property type="entry name" value="OVATE"/>
    <property type="match status" value="1"/>
</dbReference>
<sequence>MPNTLGKNLNLCFKKIRLPLVSQPSSSQPLTPDDSRRLLAPSAASSAIFKNYNSLYENTFDYSTSKSLTQPSSLSFDPDPDPESDSEPDFATVFASQRFFFTSPGCSNSIIESTPPSSIATTPESSDTVLASSSIHPIDNANESSNDGCCDRLSQEHSLPTTVENSVAVPTVSPNPYMDFRRSMKEMVEARDLIDVKANCEYLHELLLCYLALNPKSTHKFIIGAFADLLVSMMAAEGDGSGNGGKIAEVTGGGKISTEQCM</sequence>
<dbReference type="PANTHER" id="PTHR33057">
    <property type="entry name" value="TRANSCRIPTION REPRESSOR OFP7-RELATED"/>
    <property type="match status" value="1"/>
</dbReference>
<keyword evidence="10" id="KW-1185">Reference proteome</keyword>
<name>A0ABR2TTU3_9ROSI</name>
<comment type="function">
    <text evidence="6">Transcriptional repressor that regulates multiple aspects of plant growth and development.</text>
</comment>
<evidence type="ECO:0000256" key="6">
    <source>
        <dbReference type="RuleBase" id="RU367028"/>
    </source>
</evidence>
<evidence type="ECO:0000256" key="7">
    <source>
        <dbReference type="SAM" id="MobiDB-lite"/>
    </source>
</evidence>
<keyword evidence="3 6" id="KW-0805">Transcription regulation</keyword>
<dbReference type="Pfam" id="PF04844">
    <property type="entry name" value="Ovate"/>
    <property type="match status" value="1"/>
</dbReference>
<gene>
    <name evidence="9" type="ORF">V6N11_016051</name>
</gene>
<evidence type="ECO:0000313" key="9">
    <source>
        <dbReference type="EMBL" id="KAK9040916.1"/>
    </source>
</evidence>
<dbReference type="Proteomes" id="UP001396334">
    <property type="component" value="Unassembled WGS sequence"/>
</dbReference>
<evidence type="ECO:0000256" key="4">
    <source>
        <dbReference type="ARBA" id="ARBA00023163"/>
    </source>
</evidence>
<keyword evidence="4 6" id="KW-0804">Transcription</keyword>
<comment type="caution">
    <text evidence="9">The sequence shown here is derived from an EMBL/GenBank/DDBJ whole genome shotgun (WGS) entry which is preliminary data.</text>
</comment>
<keyword evidence="2 6" id="KW-0678">Repressor</keyword>
<reference evidence="9 10" key="1">
    <citation type="journal article" date="2024" name="G3 (Bethesda)">
        <title>Genome assembly of Hibiscus sabdariffa L. provides insights into metabolisms of medicinal natural products.</title>
        <authorList>
            <person name="Kim T."/>
        </authorList>
    </citation>
    <scope>NUCLEOTIDE SEQUENCE [LARGE SCALE GENOMIC DNA]</scope>
    <source>
        <strain evidence="9">TK-2024</strain>
        <tissue evidence="9">Old leaves</tissue>
    </source>
</reference>
<feature type="region of interest" description="Disordered" evidence="7">
    <location>
        <begin position="67"/>
        <end position="89"/>
    </location>
</feature>